<gene>
    <name evidence="2" type="ORF">PX653_26350</name>
</gene>
<dbReference type="RefSeq" id="WP_277415589.1">
    <property type="nucleotide sequence ID" value="NZ_CP119083.1"/>
</dbReference>
<dbReference type="EMBL" id="CP119083">
    <property type="protein sequence ID" value="WEF32874.1"/>
    <property type="molecule type" value="Genomic_DNA"/>
</dbReference>
<feature type="region of interest" description="Disordered" evidence="1">
    <location>
        <begin position="118"/>
        <end position="142"/>
    </location>
</feature>
<protein>
    <recommendedName>
        <fullName evidence="4">RHS repeat protein</fullName>
    </recommendedName>
</protein>
<evidence type="ECO:0008006" key="4">
    <source>
        <dbReference type="Google" id="ProtNLM"/>
    </source>
</evidence>
<dbReference type="Proteomes" id="UP001216510">
    <property type="component" value="Chromosome"/>
</dbReference>
<organism evidence="2 3">
    <name type="scientific">Pseudoduganella chitinolytica</name>
    <dbReference type="NCBI Taxonomy" id="34070"/>
    <lineage>
        <taxon>Bacteria</taxon>
        <taxon>Pseudomonadati</taxon>
        <taxon>Pseudomonadota</taxon>
        <taxon>Betaproteobacteria</taxon>
        <taxon>Burkholderiales</taxon>
        <taxon>Oxalobacteraceae</taxon>
        <taxon>Telluria group</taxon>
        <taxon>Pseudoduganella</taxon>
    </lineage>
</organism>
<evidence type="ECO:0000313" key="3">
    <source>
        <dbReference type="Proteomes" id="UP001216510"/>
    </source>
</evidence>
<evidence type="ECO:0000256" key="1">
    <source>
        <dbReference type="SAM" id="MobiDB-lite"/>
    </source>
</evidence>
<sequence>MRGTGHEITYDRSGNRLSDTYTGTRVINNFISYGTEKDAETTETYRYDAAGRLSTIRRDGLLIDERHYDDAGRISQSGVSTADGKNKGIYRIEYDYRDAYKELKTTLAADGSVVTRRTMPTATGSRSSTPRRMPCATGCGTV</sequence>
<proteinExistence type="predicted"/>
<evidence type="ECO:0000313" key="2">
    <source>
        <dbReference type="EMBL" id="WEF32874.1"/>
    </source>
</evidence>
<keyword evidence="3" id="KW-1185">Reference proteome</keyword>
<accession>A0ABY8BF04</accession>
<name>A0ABY8BF04_9BURK</name>
<feature type="compositionally biased region" description="Polar residues" evidence="1">
    <location>
        <begin position="118"/>
        <end position="130"/>
    </location>
</feature>
<reference evidence="2 3" key="1">
    <citation type="submission" date="2023-02" db="EMBL/GenBank/DDBJ databases">
        <title>Gemone sequence of Telluria chitinolytica ACM 3522T.</title>
        <authorList>
            <person name="Frediansyah A."/>
            <person name="Miess H."/>
            <person name="Gross H."/>
        </authorList>
    </citation>
    <scope>NUCLEOTIDE SEQUENCE [LARGE SCALE GENOMIC DNA]</scope>
    <source>
        <strain evidence="2 3">ACM 3522</strain>
    </source>
</reference>
<dbReference type="Gene3D" id="2.180.10.10">
    <property type="entry name" value="RHS repeat-associated core"/>
    <property type="match status" value="1"/>
</dbReference>